<feature type="compositionally biased region" description="Low complexity" evidence="1">
    <location>
        <begin position="674"/>
        <end position="694"/>
    </location>
</feature>
<dbReference type="Proteomes" id="UP000054516">
    <property type="component" value="Unassembled WGS sequence"/>
</dbReference>
<gene>
    <name evidence="2" type="ORF">SAMD00023353_3800030</name>
</gene>
<dbReference type="OrthoDB" id="4718018at2759"/>
<feature type="region of interest" description="Disordered" evidence="1">
    <location>
        <begin position="665"/>
        <end position="732"/>
    </location>
</feature>
<evidence type="ECO:0000313" key="2">
    <source>
        <dbReference type="EMBL" id="GAP89491.1"/>
    </source>
</evidence>
<dbReference type="EMBL" id="DF977483">
    <property type="protein sequence ID" value="GAP89491.1"/>
    <property type="molecule type" value="Genomic_DNA"/>
</dbReference>
<keyword evidence="3" id="KW-1185">Reference proteome</keyword>
<proteinExistence type="predicted"/>
<evidence type="ECO:0000313" key="3">
    <source>
        <dbReference type="Proteomes" id="UP000054516"/>
    </source>
</evidence>
<evidence type="ECO:0000256" key="1">
    <source>
        <dbReference type="SAM" id="MobiDB-lite"/>
    </source>
</evidence>
<accession>A0A1W2TMD4</accession>
<protein>
    <recommendedName>
        <fullName evidence="4">Ubiquitin-like protease family profile domain-containing protein</fullName>
    </recommendedName>
</protein>
<dbReference type="AlphaFoldDB" id="A0A1W2TMD4"/>
<reference evidence="2" key="1">
    <citation type="submission" date="2016-03" db="EMBL/GenBank/DDBJ databases">
        <title>Draft genome sequence of Rosellinia necatrix.</title>
        <authorList>
            <person name="Kanematsu S."/>
        </authorList>
    </citation>
    <scope>NUCLEOTIDE SEQUENCE [LARGE SCALE GENOMIC DNA]</scope>
    <source>
        <strain evidence="2">W97</strain>
    </source>
</reference>
<organism evidence="2">
    <name type="scientific">Rosellinia necatrix</name>
    <name type="common">White root-rot fungus</name>
    <dbReference type="NCBI Taxonomy" id="77044"/>
    <lineage>
        <taxon>Eukaryota</taxon>
        <taxon>Fungi</taxon>
        <taxon>Dikarya</taxon>
        <taxon>Ascomycota</taxon>
        <taxon>Pezizomycotina</taxon>
        <taxon>Sordariomycetes</taxon>
        <taxon>Xylariomycetidae</taxon>
        <taxon>Xylariales</taxon>
        <taxon>Xylariaceae</taxon>
        <taxon>Rosellinia</taxon>
    </lineage>
</organism>
<sequence>MSRHRRELSAHYDDFKSKKSHISCFREHMGIEPIVDGNTEIVKHLLTRLYKTTATTGEELQVSPAEAQCPPKDQSYHAIPPAAVTRPSSTPPGYWSPFFDKWYWSQEICERLADNVTKDRAAKCFGSIELSAMLSTILDDQTPRIGFEENFAEVFGCQPKTTFGRSVVQKICHSSTDFFIFGGGRPAGSVDGHTIWYLIVVDIHERKLYIIDPVCSDHGVPTRRLDTLLHMRRLWEQDIYPKNPHILSPRIAIGLPLAQQTERANSGLVCIINAFILTRHPNRTVDLVKRKSNGFDVSRWQIKALEGWFKDRLHPSINTERLWSLQKSNTKQSSALVNFDNFDEPLVTLALSVQKGSWNTITSLLHSMYGGYPVDGSLRVMSNTIGIVQPCRRGLWGTLEEKFILGELPPRRTKAPLWDYTIGPRVANLLLHMTKHSRPSGLEISAYLHMVLAGFFVGEKMNPEVMIETTFGDFLTKDGPRNEAWDKLIMHCNPQFLVIRRCQQPAGCHWYVIVVETGAKRAYCFDSFARQDNRAEHIAAFAFLREEWAVRLPRIPAPERMIEVPSFIHKDSQRSSFLCIYHVALLFRERSHLWRLEHGNVTASKEDFDYVTQLAENYIRKFPYKTLNADDHGCEGDLECGLREGLKSCAASVKMAAEKHKSKKRAYKDTMVESSQEARSSSSSAYLARSPDSSRPGLRCPNNFLLAPSLLARHATPENRSGSRPRTDMKSG</sequence>
<evidence type="ECO:0008006" key="4">
    <source>
        <dbReference type="Google" id="ProtNLM"/>
    </source>
</evidence>
<name>A0A1W2TMD4_ROSNE</name>